<dbReference type="GO" id="GO:0005524">
    <property type="term" value="F:ATP binding"/>
    <property type="evidence" value="ECO:0007669"/>
    <property type="project" value="UniProtKB-KW"/>
</dbReference>
<dbReference type="NCBIfam" id="TIGR01498">
    <property type="entry name" value="folK"/>
    <property type="match status" value="1"/>
</dbReference>
<reference evidence="14 15" key="1">
    <citation type="submission" date="2019-02" db="EMBL/GenBank/DDBJ databases">
        <title>Genomic Encyclopedia of Archaeal and Bacterial Type Strains, Phase II (KMG-II): from individual species to whole genera.</title>
        <authorList>
            <person name="Goeker M."/>
        </authorList>
    </citation>
    <scope>NUCLEOTIDE SEQUENCE [LARGE SCALE GENOMIC DNA]</scope>
    <source>
        <strain evidence="14 15">DSM 21411</strain>
    </source>
</reference>
<dbReference type="CDD" id="cd00483">
    <property type="entry name" value="HPPK"/>
    <property type="match status" value="1"/>
</dbReference>
<comment type="caution">
    <text evidence="14">The sequence shown here is derived from an EMBL/GenBank/DDBJ whole genome shotgun (WGS) entry which is preliminary data.</text>
</comment>
<evidence type="ECO:0000256" key="10">
    <source>
        <dbReference type="ARBA" id="ARBA00029409"/>
    </source>
</evidence>
<dbReference type="OrthoDB" id="9808041at2"/>
<dbReference type="Proteomes" id="UP000292209">
    <property type="component" value="Unassembled WGS sequence"/>
</dbReference>
<evidence type="ECO:0000256" key="5">
    <source>
        <dbReference type="ARBA" id="ARBA00022679"/>
    </source>
</evidence>
<evidence type="ECO:0000313" key="15">
    <source>
        <dbReference type="Proteomes" id="UP000292209"/>
    </source>
</evidence>
<organism evidence="14 15">
    <name type="scientific">Cecembia calidifontis</name>
    <dbReference type="NCBI Taxonomy" id="1187080"/>
    <lineage>
        <taxon>Bacteria</taxon>
        <taxon>Pseudomonadati</taxon>
        <taxon>Bacteroidota</taxon>
        <taxon>Cytophagia</taxon>
        <taxon>Cytophagales</taxon>
        <taxon>Cyclobacteriaceae</taxon>
        <taxon>Cecembia</taxon>
    </lineage>
</organism>
<evidence type="ECO:0000313" key="14">
    <source>
        <dbReference type="EMBL" id="RZS98420.1"/>
    </source>
</evidence>
<dbReference type="Gene3D" id="3.30.70.560">
    <property type="entry name" value="7,8-Dihydro-6-hydroxymethylpterin-pyrophosphokinase HPPK"/>
    <property type="match status" value="1"/>
</dbReference>
<dbReference type="GO" id="GO:0046656">
    <property type="term" value="P:folic acid biosynthetic process"/>
    <property type="evidence" value="ECO:0007669"/>
    <property type="project" value="UniProtKB-KW"/>
</dbReference>
<protein>
    <recommendedName>
        <fullName evidence="4">2-amino-4-hydroxy-6-hydroxymethyldihydropteridine pyrophosphokinase</fullName>
        <ecNumber evidence="3">2.7.6.3</ecNumber>
    </recommendedName>
    <alternativeName>
        <fullName evidence="11">6-hydroxymethyl-7,8-dihydropterin pyrophosphokinase</fullName>
    </alternativeName>
    <alternativeName>
        <fullName evidence="12">7,8-dihydro-6-hydroxymethylpterin-pyrophosphokinase</fullName>
    </alternativeName>
</protein>
<keyword evidence="8" id="KW-0067">ATP-binding</keyword>
<evidence type="ECO:0000256" key="3">
    <source>
        <dbReference type="ARBA" id="ARBA00013253"/>
    </source>
</evidence>
<comment type="similarity">
    <text evidence="2">Belongs to the HPPK family.</text>
</comment>
<evidence type="ECO:0000256" key="7">
    <source>
        <dbReference type="ARBA" id="ARBA00022777"/>
    </source>
</evidence>
<keyword evidence="7 14" id="KW-0418">Kinase</keyword>
<comment type="pathway">
    <text evidence="1">Cofactor biosynthesis; tetrahydrofolate biosynthesis; 2-amino-4-hydroxy-6-hydroxymethyl-7,8-dihydropteridine diphosphate from 7,8-dihydroneopterin triphosphate: step 4/4.</text>
</comment>
<evidence type="ECO:0000259" key="13">
    <source>
        <dbReference type="Pfam" id="PF01288"/>
    </source>
</evidence>
<evidence type="ECO:0000256" key="9">
    <source>
        <dbReference type="ARBA" id="ARBA00022909"/>
    </source>
</evidence>
<evidence type="ECO:0000256" key="2">
    <source>
        <dbReference type="ARBA" id="ARBA00005810"/>
    </source>
</evidence>
<keyword evidence="9" id="KW-0289">Folate biosynthesis</keyword>
<dbReference type="SUPFAM" id="SSF55083">
    <property type="entry name" value="6-hydroxymethyl-7,8-dihydropterin pyrophosphokinase, HPPK"/>
    <property type="match status" value="1"/>
</dbReference>
<evidence type="ECO:0000256" key="6">
    <source>
        <dbReference type="ARBA" id="ARBA00022741"/>
    </source>
</evidence>
<comment type="function">
    <text evidence="10">Catalyzes the transfer of pyrophosphate from adenosine triphosphate (ATP) to 6-hydroxymethyl-7,8-dihydropterin, an enzymatic step in folate biosynthesis pathway.</text>
</comment>
<name>A0A4Q7PFH0_9BACT</name>
<sequence length="167" mass="19049">MEKLVFIIGGNLGNRFSLIKSAKIMMEEVFGPTIAASSVYETEAWGGKSSADYLNQVLVFQSSFDPFKVLEIIQGIENRLERKRAIKWGDRTMDIDLLFYGNLCLETENLVIPHPFIARRRFVLEPLNEVMPEFIHPKEKIEIRQLLANCKDASKVSTFKKSPELPG</sequence>
<keyword evidence="6" id="KW-0547">Nucleotide-binding</keyword>
<dbReference type="PANTHER" id="PTHR43071:SF1">
    <property type="entry name" value="2-AMINO-4-HYDROXY-6-HYDROXYMETHYLDIHYDROPTERIDINE PYROPHOSPHOKINASE"/>
    <property type="match status" value="1"/>
</dbReference>
<dbReference type="GO" id="GO:0046654">
    <property type="term" value="P:tetrahydrofolate biosynthetic process"/>
    <property type="evidence" value="ECO:0007669"/>
    <property type="project" value="UniProtKB-UniPathway"/>
</dbReference>
<dbReference type="EC" id="2.7.6.3" evidence="3"/>
<dbReference type="UniPathway" id="UPA00077">
    <property type="reaction ID" value="UER00155"/>
</dbReference>
<dbReference type="InterPro" id="IPR035907">
    <property type="entry name" value="Hppk_sf"/>
</dbReference>
<proteinExistence type="inferred from homology"/>
<dbReference type="AlphaFoldDB" id="A0A4Q7PFH0"/>
<evidence type="ECO:0000256" key="11">
    <source>
        <dbReference type="ARBA" id="ARBA00029766"/>
    </source>
</evidence>
<gene>
    <name evidence="14" type="ORF">BC751_4071</name>
</gene>
<dbReference type="Pfam" id="PF01288">
    <property type="entry name" value="HPPK"/>
    <property type="match status" value="1"/>
</dbReference>
<dbReference type="PANTHER" id="PTHR43071">
    <property type="entry name" value="2-AMINO-4-HYDROXY-6-HYDROXYMETHYLDIHYDROPTERIDINE PYROPHOSPHOKINASE"/>
    <property type="match status" value="1"/>
</dbReference>
<dbReference type="EMBL" id="SGXG01000001">
    <property type="protein sequence ID" value="RZS98420.1"/>
    <property type="molecule type" value="Genomic_DNA"/>
</dbReference>
<evidence type="ECO:0000256" key="12">
    <source>
        <dbReference type="ARBA" id="ARBA00033413"/>
    </source>
</evidence>
<keyword evidence="5" id="KW-0808">Transferase</keyword>
<dbReference type="RefSeq" id="WP_130277124.1">
    <property type="nucleotide sequence ID" value="NZ_SGXG01000001.1"/>
</dbReference>
<accession>A0A4Q7PFH0</accession>
<keyword evidence="15" id="KW-1185">Reference proteome</keyword>
<dbReference type="GO" id="GO:0003848">
    <property type="term" value="F:2-amino-4-hydroxy-6-hydroxymethyldihydropteridine diphosphokinase activity"/>
    <property type="evidence" value="ECO:0007669"/>
    <property type="project" value="UniProtKB-EC"/>
</dbReference>
<feature type="domain" description="7,8-dihydro-6-hydroxymethylpterin-pyrophosphokinase" evidence="13">
    <location>
        <begin position="7"/>
        <end position="132"/>
    </location>
</feature>
<dbReference type="GO" id="GO:0016301">
    <property type="term" value="F:kinase activity"/>
    <property type="evidence" value="ECO:0007669"/>
    <property type="project" value="UniProtKB-KW"/>
</dbReference>
<evidence type="ECO:0000256" key="4">
    <source>
        <dbReference type="ARBA" id="ARBA00016218"/>
    </source>
</evidence>
<evidence type="ECO:0000256" key="8">
    <source>
        <dbReference type="ARBA" id="ARBA00022840"/>
    </source>
</evidence>
<evidence type="ECO:0000256" key="1">
    <source>
        <dbReference type="ARBA" id="ARBA00005051"/>
    </source>
</evidence>
<dbReference type="InterPro" id="IPR000550">
    <property type="entry name" value="Hppk"/>
</dbReference>